<dbReference type="EMBL" id="JAKOGI010000010">
    <property type="protein sequence ID" value="KAJ8451295.1"/>
    <property type="molecule type" value="Genomic_DNA"/>
</dbReference>
<dbReference type="InterPro" id="IPR053772">
    <property type="entry name" value="At1g61320/At1g61330-like"/>
</dbReference>
<keyword evidence="3" id="KW-1185">Reference proteome</keyword>
<sequence length="609" mass="69500">MGSRDQISNLPGEIKQQILSLLSTSDAIRTSVLSSDWRYEWINLPSLNFGYKFWKNSQKKKLTDNQEKSVANHHRNGCNFSAKKELALDDIDNDTEDSEGNGCSERNKLIDGDHSVSNIKALGYVQFLDRVIQMIRTHQPNETRKLRIHLPRDIGFGSTSVSMDLVTTGDELQRLSCYVQEYRFLRSGGRVYLLNLPKYLSASSKSLSSLKLTGNLRCKMFKSMSMEGTRTEFSSLRKISISWSRLDQWVVDTLLASCGTALEELMFLNCEGLKSLRLSGLPKLRVLRVLNDDLNRVKINAPQLHSLHLCSSRSVKLASCRNLVELSFYLCSITNDFFNQGLAKFACLKNLNISSCFCLTHIMLASNSLADLQIFNCRKLLRLEIDTPNLISFSYSMCEKSDFLSLVSHTPIAPLRAELYLTPYHAINHTQWHSKVVELLANFSCAQDITITWTANEALIIPQDLRESLSPPLWGVQHVYLSIYLPPALVSGHSILQYLDTVLWLSSRPKSIYLSARGIQLDDDSYEDSDEDSDEGGHEDLESWAIYLELQYKKDVGDVEHSCGCYPRQLINCWRHSLKDFKIKYQNRLEDAAIQREFFDNALAQRRKR</sequence>
<dbReference type="PROSITE" id="PS50181">
    <property type="entry name" value="FBOX"/>
    <property type="match status" value="1"/>
</dbReference>
<protein>
    <recommendedName>
        <fullName evidence="1">F-box domain-containing protein</fullName>
    </recommendedName>
</protein>
<dbReference type="SUPFAM" id="SSF52058">
    <property type="entry name" value="L domain-like"/>
    <property type="match status" value="1"/>
</dbReference>
<evidence type="ECO:0000313" key="3">
    <source>
        <dbReference type="Proteomes" id="UP001153076"/>
    </source>
</evidence>
<gene>
    <name evidence="2" type="ORF">Cgig2_014067</name>
</gene>
<evidence type="ECO:0000313" key="2">
    <source>
        <dbReference type="EMBL" id="KAJ8451295.1"/>
    </source>
</evidence>
<dbReference type="SUPFAM" id="SSF81383">
    <property type="entry name" value="F-box domain"/>
    <property type="match status" value="1"/>
</dbReference>
<dbReference type="InterPro" id="IPR032675">
    <property type="entry name" value="LRR_dom_sf"/>
</dbReference>
<dbReference type="PANTHER" id="PTHR34145">
    <property type="entry name" value="OS02G0105600 PROTEIN"/>
    <property type="match status" value="1"/>
</dbReference>
<dbReference type="Gene3D" id="3.80.10.10">
    <property type="entry name" value="Ribonuclease Inhibitor"/>
    <property type="match status" value="1"/>
</dbReference>
<dbReference type="Pfam" id="PF00646">
    <property type="entry name" value="F-box"/>
    <property type="match status" value="1"/>
</dbReference>
<comment type="caution">
    <text evidence="2">The sequence shown here is derived from an EMBL/GenBank/DDBJ whole genome shotgun (WGS) entry which is preliminary data.</text>
</comment>
<dbReference type="Proteomes" id="UP001153076">
    <property type="component" value="Unassembled WGS sequence"/>
</dbReference>
<feature type="domain" description="F-box" evidence="1">
    <location>
        <begin position="4"/>
        <end position="57"/>
    </location>
</feature>
<proteinExistence type="predicted"/>
<dbReference type="InterPro" id="IPR055357">
    <property type="entry name" value="LRR_At1g61320_AtMIF1"/>
</dbReference>
<accession>A0A9Q1KWR6</accession>
<name>A0A9Q1KWR6_9CARY</name>
<dbReference type="AlphaFoldDB" id="A0A9Q1KWR6"/>
<organism evidence="2 3">
    <name type="scientific">Carnegiea gigantea</name>
    <dbReference type="NCBI Taxonomy" id="171969"/>
    <lineage>
        <taxon>Eukaryota</taxon>
        <taxon>Viridiplantae</taxon>
        <taxon>Streptophyta</taxon>
        <taxon>Embryophyta</taxon>
        <taxon>Tracheophyta</taxon>
        <taxon>Spermatophyta</taxon>
        <taxon>Magnoliopsida</taxon>
        <taxon>eudicotyledons</taxon>
        <taxon>Gunneridae</taxon>
        <taxon>Pentapetalae</taxon>
        <taxon>Caryophyllales</taxon>
        <taxon>Cactineae</taxon>
        <taxon>Cactaceae</taxon>
        <taxon>Cactoideae</taxon>
        <taxon>Echinocereeae</taxon>
        <taxon>Carnegiea</taxon>
    </lineage>
</organism>
<evidence type="ECO:0000259" key="1">
    <source>
        <dbReference type="PROSITE" id="PS50181"/>
    </source>
</evidence>
<dbReference type="InterPro" id="IPR001810">
    <property type="entry name" value="F-box_dom"/>
</dbReference>
<reference evidence="2" key="1">
    <citation type="submission" date="2022-04" db="EMBL/GenBank/DDBJ databases">
        <title>Carnegiea gigantea Genome sequencing and assembly v2.</title>
        <authorList>
            <person name="Copetti D."/>
            <person name="Sanderson M.J."/>
            <person name="Burquez A."/>
            <person name="Wojciechowski M.F."/>
        </authorList>
    </citation>
    <scope>NUCLEOTIDE SEQUENCE</scope>
    <source>
        <strain evidence="2">SGP5-SGP5p</strain>
        <tissue evidence="2">Aerial part</tissue>
    </source>
</reference>
<dbReference type="OrthoDB" id="1534647at2759"/>
<dbReference type="PANTHER" id="PTHR34145:SF28">
    <property type="entry name" value="F-BOX DOMAIN-CONTAINING PROTEIN"/>
    <property type="match status" value="1"/>
</dbReference>
<dbReference type="InterPro" id="IPR036047">
    <property type="entry name" value="F-box-like_dom_sf"/>
</dbReference>
<dbReference type="Pfam" id="PF23622">
    <property type="entry name" value="LRR_At1g61320_AtMIF1"/>
    <property type="match status" value="1"/>
</dbReference>